<dbReference type="Proteomes" id="UP000007952">
    <property type="component" value="Chromosome"/>
</dbReference>
<gene>
    <name evidence="1" type="ordered locus">MHF_1138</name>
</gene>
<dbReference type="EMBL" id="CP002808">
    <property type="protein sequence ID" value="AEG73381.1"/>
    <property type="molecule type" value="Genomic_DNA"/>
</dbReference>
<name>F6FJM6_MYCHI</name>
<proteinExistence type="predicted"/>
<evidence type="ECO:0000313" key="1">
    <source>
        <dbReference type="EMBL" id="AEG73381.1"/>
    </source>
</evidence>
<dbReference type="BioCyc" id="MHAE859194:G1GR7-1132-MONOMER"/>
<dbReference type="HOGENOM" id="CLU_087907_0_0_14"/>
<reference key="2">
    <citation type="submission" date="2011-05" db="EMBL/GenBank/DDBJ databases">
        <title>The Genome of Mycoplasma haemofelis Strain Ohio2, a pathogenic hemoplasma of the cat.</title>
        <authorList>
            <person name="Santos A.P."/>
            <person name="Guimaraes A.M.S."/>
            <person name="SanMiguel P.J."/>
            <person name="Martin S.W."/>
            <person name="Messick J.B."/>
        </authorList>
    </citation>
    <scope>NUCLEOTIDE SEQUENCE</scope>
    <source>
        <strain>Ohio2</strain>
    </source>
</reference>
<accession>F6FJM6</accession>
<organism evidence="1 2">
    <name type="scientific">Mycoplasma haemofelis (strain Ohio2)</name>
    <dbReference type="NCBI Taxonomy" id="859194"/>
    <lineage>
        <taxon>Bacteria</taxon>
        <taxon>Bacillati</taxon>
        <taxon>Mycoplasmatota</taxon>
        <taxon>Mollicutes</taxon>
        <taxon>Mycoplasmataceae</taxon>
        <taxon>Mycoplasma</taxon>
    </lineage>
</organism>
<dbReference type="AlphaFoldDB" id="F6FJM6"/>
<evidence type="ECO:0000313" key="2">
    <source>
        <dbReference type="Proteomes" id="UP000007952"/>
    </source>
</evidence>
<dbReference type="STRING" id="859194.MHF_1138"/>
<sequence length="288" mass="32913">MRLVPALALLGIGATGFGGLYKFSNLTPRTLKEYLEWQGLNLISDSSDNYWKAVLEDSKDIAKKATSKENPTIQDIKQWCVGNLPKEKYDDLKDYAVELCVDNPKTVKSRIIQLDGGIEKLISSGDAEKYKVAYVFRKHIDGFHDLIGYKPEVDEQGKEQEDLEASKTAFQKWCEDSLKKPVDDTLVLNVRTLCTPKKFTTIKELIEQNGEKDSLLTDTKNESELQKKFEEIKEKASWKRDEQSASSKDDLKRWCTDTESKKFSDSGVFSEDYPKFRFRCIKSTTSSK</sequence>
<dbReference type="KEGG" id="mhf:MHF_1138"/>
<reference evidence="1 2" key="1">
    <citation type="journal article" date="2011" name="J. Bacteriol.">
        <title>Complete genome sequences of two hemotropic Mycoplasmas, Mycoplasma haemofelis strain Ohio2 and Mycoplasma suis strain Illinois.</title>
        <authorList>
            <person name="Messick J.B."/>
            <person name="Santos A.P."/>
            <person name="Guimaraes A.M."/>
        </authorList>
    </citation>
    <scope>NUCLEOTIDE SEQUENCE [LARGE SCALE GENOMIC DNA]</scope>
    <source>
        <strain evidence="1 2">Ohio2</strain>
    </source>
</reference>
<protein>
    <submittedName>
        <fullName evidence="1">Uncharacterized protein</fullName>
    </submittedName>
</protein>